<dbReference type="EMBL" id="JARVKF010000396">
    <property type="protein sequence ID" value="KAK9417604.1"/>
    <property type="molecule type" value="Genomic_DNA"/>
</dbReference>
<protein>
    <submittedName>
        <fullName evidence="2">Tetratricopeptide-like protein</fullName>
    </submittedName>
</protein>
<reference evidence="2 3" key="1">
    <citation type="journal article" date="2024" name="J. Plant Pathol.">
        <title>Sequence and assembly of the genome of Seiridium unicorne, isolate CBS 538.82, causal agent of cypress canker disease.</title>
        <authorList>
            <person name="Scali E."/>
            <person name="Rocca G.D."/>
            <person name="Danti R."/>
            <person name="Garbelotto M."/>
            <person name="Barberini S."/>
            <person name="Baroncelli R."/>
            <person name="Emiliani G."/>
        </authorList>
    </citation>
    <scope>NUCLEOTIDE SEQUENCE [LARGE SCALE GENOMIC DNA]</scope>
    <source>
        <strain evidence="2 3">BM-138-508</strain>
    </source>
</reference>
<evidence type="ECO:0000313" key="3">
    <source>
        <dbReference type="Proteomes" id="UP001408356"/>
    </source>
</evidence>
<accession>A0ABR2USH5</accession>
<evidence type="ECO:0000259" key="1">
    <source>
        <dbReference type="Pfam" id="PF14737"/>
    </source>
</evidence>
<organism evidence="2 3">
    <name type="scientific">Seiridium unicorne</name>
    <dbReference type="NCBI Taxonomy" id="138068"/>
    <lineage>
        <taxon>Eukaryota</taxon>
        <taxon>Fungi</taxon>
        <taxon>Dikarya</taxon>
        <taxon>Ascomycota</taxon>
        <taxon>Pezizomycotina</taxon>
        <taxon>Sordariomycetes</taxon>
        <taxon>Xylariomycetidae</taxon>
        <taxon>Amphisphaeriales</taxon>
        <taxon>Sporocadaceae</taxon>
        <taxon>Seiridium</taxon>
    </lineage>
</organism>
<evidence type="ECO:0000313" key="2">
    <source>
        <dbReference type="EMBL" id="KAK9417604.1"/>
    </source>
</evidence>
<dbReference type="Proteomes" id="UP001408356">
    <property type="component" value="Unassembled WGS sequence"/>
</dbReference>
<dbReference type="InterPro" id="IPR011990">
    <property type="entry name" value="TPR-like_helical_dom_sf"/>
</dbReference>
<dbReference type="InterPro" id="IPR027974">
    <property type="entry name" value="DUF4470"/>
</dbReference>
<feature type="domain" description="DUF4470" evidence="1">
    <location>
        <begin position="193"/>
        <end position="281"/>
    </location>
</feature>
<sequence>MESAQRDRSSKARERGNEYYKRREFAKGTVTSRAQTVECLPRLTFHPLAILAYRDASVYYPYDPLPLSNLAAAYFESGQYEACAHASLSALNLSRDKTDVESWRQKIIVRLAKTYVLLKDAKNAARWAARITSQSDRDAVLDSVELRQTNRPDLEMVRSQVLELPRFKAVLRPRVDNSEVDNNSVKDQLWSPFQSDEGGPVAFMFCGVGDARNFFQRIFGLFGRLAKSQDKVVRPHHFTLLDQKPATLTRNIIIFHLLDEYAKDEDQGIIVAIALIYSAQIFPSYVWNILQKAITAILVKLDGGESITRWLFVPRSCYGTIRCHLRTLQTDPVEPYTAQGIRLVLPALFVHSRNSLLKRLVTHQEDLLHEKHYSENDFWEHFRIVKPPRSFSIGHDKEFASLHDYLDRDLKPESFRQALRRLVSYVDSHWKPNMTMVDTEHDPELEGYNFAPEMGRDVLETVIDVTAQGRVRTKVFDDSSIVSYLVEWFDVISKGLHVMGNNLDLVSVEIVVGEMVEVFDKLRYDALEHRKGPAIGELDPAKFPRQYHYIHMSNIPDYVGGPLATFLAAPQLLRTCPGACLTSNILKNSPLFNTLEQFLAEYLLISDLSLVKSHFGLEVADQSILKDLKTKNLPFGLGAGYFPWKRSTHGSERLNVEELMSRANLHGWVYGLLLKNLLPPTRPESGQVILSPLNITIFLRLISHLYDIGYPAHWLSGILAAVCEGKITTTARAPREVVVDIEDLDIVHPPKEICIQPWHADLTTLISTWQPLLPFGLGAAWSFLPALQNISQFSIKLCPFTEGQQSSAVFVLLFWDHTRFEMKPKSMRRVLLDDELGDKSDAAGETREGGVSIVSTLSWDVAEKTAKFWLREDVVEKMKDNKWKAYLWRTDTWLPASSPSPVREIVKLKSAWLDDSPSTQILNKMLSDGGICA</sequence>
<dbReference type="Pfam" id="PF14737">
    <property type="entry name" value="DUF4470"/>
    <property type="match status" value="1"/>
</dbReference>
<comment type="caution">
    <text evidence="2">The sequence shown here is derived from an EMBL/GenBank/DDBJ whole genome shotgun (WGS) entry which is preliminary data.</text>
</comment>
<gene>
    <name evidence="2" type="ORF">SUNI508_01361</name>
</gene>
<dbReference type="SUPFAM" id="SSF48452">
    <property type="entry name" value="TPR-like"/>
    <property type="match status" value="1"/>
</dbReference>
<name>A0ABR2USH5_9PEZI</name>
<proteinExistence type="predicted"/>
<keyword evidence="3" id="KW-1185">Reference proteome</keyword>
<dbReference type="Gene3D" id="1.25.40.10">
    <property type="entry name" value="Tetratricopeptide repeat domain"/>
    <property type="match status" value="1"/>
</dbReference>